<dbReference type="AlphaFoldDB" id="A0A5U8XU20"/>
<evidence type="ECO:0000313" key="1">
    <source>
        <dbReference type="EMBL" id="EBS0566354.1"/>
    </source>
</evidence>
<name>A0A5U8XU20_SALMU</name>
<dbReference type="InterPro" id="IPR046908">
    <property type="entry name" value="divDNApol"/>
</dbReference>
<sequence length="337" mass="38641">LHKNNQNNKKILNNAISGNHRSIHSILYDRPVHPILTSCCRIANGSANSNNDRLLTGSRHYYNPDVVLANIASIIELSDWDLVKRAVDKHNLHQPTVEETMAVIRRSTDLYWNTSNGLRYIIQFVEQLDGYERAAVCYMGDLYHLAQFNDSVVRDILDSLVNIPTERVENHFEWLNHVDEDTQAQIKVRFPDIVGKEHFWHDDVKAHPDYPLIGSMAKQIYYTLDHYADVINAFLMSKNVPFLISDFPSAVRRAGVGSDTDSAIFTVQDWAIWYNGNDDVTYDNILLSEAMAFIVSETTTHNLATQTVNMGVTDEKEVFRLSMKNEYLFPVFMLTSR</sequence>
<dbReference type="EMBL" id="AAGUDP010000064">
    <property type="protein sequence ID" value="EBS0566354.1"/>
    <property type="molecule type" value="Genomic_DNA"/>
</dbReference>
<comment type="caution">
    <text evidence="1">The sequence shown here is derived from an EMBL/GenBank/DDBJ whole genome shotgun (WGS) entry which is preliminary data.</text>
</comment>
<gene>
    <name evidence="1" type="ORF">DTU56_25120</name>
</gene>
<reference evidence="1" key="1">
    <citation type="submission" date="2018-07" db="EMBL/GenBank/DDBJ databases">
        <authorList>
            <person name="Ashton P.M."/>
            <person name="Dallman T."/>
            <person name="Nair S."/>
            <person name="De Pinna E."/>
            <person name="Peters T."/>
            <person name="Grant K."/>
        </authorList>
    </citation>
    <scope>NUCLEOTIDE SEQUENCE</scope>
    <source>
        <strain evidence="1">142535</strain>
    </source>
</reference>
<accession>A0A5U8XU20</accession>
<dbReference type="Pfam" id="PF20286">
    <property type="entry name" value="divDNApol"/>
    <property type="match status" value="1"/>
</dbReference>
<feature type="non-terminal residue" evidence="1">
    <location>
        <position position="337"/>
    </location>
</feature>
<feature type="non-terminal residue" evidence="1">
    <location>
        <position position="1"/>
    </location>
</feature>
<protein>
    <submittedName>
        <fullName evidence="1">Uncharacterized protein</fullName>
    </submittedName>
</protein>
<proteinExistence type="predicted"/>
<organism evidence="1">
    <name type="scientific">Salmonella muenchen</name>
    <dbReference type="NCBI Taxonomy" id="596"/>
    <lineage>
        <taxon>Bacteria</taxon>
        <taxon>Pseudomonadati</taxon>
        <taxon>Pseudomonadota</taxon>
        <taxon>Gammaproteobacteria</taxon>
        <taxon>Enterobacterales</taxon>
        <taxon>Enterobacteriaceae</taxon>
        <taxon>Salmonella</taxon>
    </lineage>
</organism>